<feature type="region of interest" description="Disordered" evidence="1">
    <location>
        <begin position="57"/>
        <end position="81"/>
    </location>
</feature>
<name>A0A061IRW8_TRYRA</name>
<dbReference type="AlphaFoldDB" id="A0A061IRW8"/>
<evidence type="ECO:0000256" key="1">
    <source>
        <dbReference type="SAM" id="MobiDB-lite"/>
    </source>
</evidence>
<evidence type="ECO:0000313" key="4">
    <source>
        <dbReference type="Proteomes" id="UP000031737"/>
    </source>
</evidence>
<keyword evidence="2" id="KW-0812">Transmembrane</keyword>
<keyword evidence="2" id="KW-1133">Transmembrane helix</keyword>
<dbReference type="VEuPathDB" id="TriTrypDB:TRSC58_07514"/>
<evidence type="ECO:0000256" key="2">
    <source>
        <dbReference type="SAM" id="Phobius"/>
    </source>
</evidence>
<gene>
    <name evidence="3" type="ORF">TRSC58_07514</name>
</gene>
<reference evidence="3 4" key="1">
    <citation type="submission" date="2013-07" db="EMBL/GenBank/DDBJ databases">
        <authorList>
            <person name="Stoco P.H."/>
            <person name="Wagner G."/>
            <person name="Gerber A."/>
            <person name="Zaha A."/>
            <person name="Thompson C."/>
            <person name="Bartholomeu D.C."/>
            <person name="Luckemeyer D.D."/>
            <person name="Bahia D."/>
            <person name="Loreto E."/>
            <person name="Prestes E.B."/>
            <person name="Lima F.M."/>
            <person name="Rodrigues-Luiz G."/>
            <person name="Vallejo G.A."/>
            <person name="Filho J.F."/>
            <person name="Monteiro K.M."/>
            <person name="Tyler K.M."/>
            <person name="de Almeida L.G."/>
            <person name="Ortiz M.F."/>
            <person name="Siervo M.A."/>
            <person name="de Moraes M.H."/>
            <person name="Cunha O.L."/>
            <person name="Mendonca-Neto R."/>
            <person name="Silva R."/>
            <person name="Teixeira S.M."/>
            <person name="Murta S.M."/>
            <person name="Sincero T.C."/>
            <person name="Mendes T.A."/>
            <person name="Urmenyi T.P."/>
            <person name="Silva V.G."/>
            <person name="da Rocha W.D."/>
            <person name="Andersson B."/>
            <person name="Romanha A.J."/>
            <person name="Steindel M."/>
            <person name="de Vasconcelos A.T."/>
            <person name="Grisard E.C."/>
        </authorList>
    </citation>
    <scope>NUCLEOTIDE SEQUENCE [LARGE SCALE GENOMIC DNA]</scope>
    <source>
        <strain evidence="3 4">SC58</strain>
    </source>
</reference>
<evidence type="ECO:0000313" key="3">
    <source>
        <dbReference type="EMBL" id="ESL04929.1"/>
    </source>
</evidence>
<comment type="caution">
    <text evidence="3">The sequence shown here is derived from an EMBL/GenBank/DDBJ whole genome shotgun (WGS) entry which is preliminary data.</text>
</comment>
<sequence>MLLFSAFPLAPRAFSVRLSLRGTDFLCFFPLFFGFPACGVDPTAAAVPLGNPSRRRRRRRYAGVKAMGKSQVEESEVRGSS</sequence>
<organism evidence="3 4">
    <name type="scientific">Trypanosoma rangeli SC58</name>
    <dbReference type="NCBI Taxonomy" id="429131"/>
    <lineage>
        <taxon>Eukaryota</taxon>
        <taxon>Discoba</taxon>
        <taxon>Euglenozoa</taxon>
        <taxon>Kinetoplastea</taxon>
        <taxon>Metakinetoplastina</taxon>
        <taxon>Trypanosomatida</taxon>
        <taxon>Trypanosomatidae</taxon>
        <taxon>Trypanosoma</taxon>
        <taxon>Herpetosoma</taxon>
    </lineage>
</organism>
<accession>A0A061IRW8</accession>
<feature type="compositionally biased region" description="Basic and acidic residues" evidence="1">
    <location>
        <begin position="71"/>
        <end position="81"/>
    </location>
</feature>
<keyword evidence="4" id="KW-1185">Reference proteome</keyword>
<feature type="transmembrane region" description="Helical" evidence="2">
    <location>
        <begin position="31"/>
        <end position="50"/>
    </location>
</feature>
<keyword evidence="2" id="KW-0472">Membrane</keyword>
<proteinExistence type="predicted"/>
<protein>
    <submittedName>
        <fullName evidence="3">Uncharacterized protein</fullName>
    </submittedName>
</protein>
<dbReference type="Proteomes" id="UP000031737">
    <property type="component" value="Unassembled WGS sequence"/>
</dbReference>
<dbReference type="EMBL" id="AUPL01007929">
    <property type="protein sequence ID" value="ESL04929.1"/>
    <property type="molecule type" value="Genomic_DNA"/>
</dbReference>